<evidence type="ECO:0000313" key="2">
    <source>
        <dbReference type="EMBL" id="KAH8026057.1"/>
    </source>
</evidence>
<dbReference type="Proteomes" id="UP000821866">
    <property type="component" value="Unassembled WGS sequence"/>
</dbReference>
<organism evidence="2 3">
    <name type="scientific">Rhipicephalus microplus</name>
    <name type="common">Cattle tick</name>
    <name type="synonym">Boophilus microplus</name>
    <dbReference type="NCBI Taxonomy" id="6941"/>
    <lineage>
        <taxon>Eukaryota</taxon>
        <taxon>Metazoa</taxon>
        <taxon>Ecdysozoa</taxon>
        <taxon>Arthropoda</taxon>
        <taxon>Chelicerata</taxon>
        <taxon>Arachnida</taxon>
        <taxon>Acari</taxon>
        <taxon>Parasitiformes</taxon>
        <taxon>Ixodida</taxon>
        <taxon>Ixodoidea</taxon>
        <taxon>Ixodidae</taxon>
        <taxon>Rhipicephalinae</taxon>
        <taxon>Rhipicephalus</taxon>
        <taxon>Boophilus</taxon>
    </lineage>
</organism>
<feature type="compositionally biased region" description="Basic residues" evidence="1">
    <location>
        <begin position="165"/>
        <end position="185"/>
    </location>
</feature>
<reference evidence="2" key="2">
    <citation type="submission" date="2021-09" db="EMBL/GenBank/DDBJ databases">
        <authorList>
            <person name="Jia N."/>
            <person name="Wang J."/>
            <person name="Shi W."/>
            <person name="Du L."/>
            <person name="Sun Y."/>
            <person name="Zhan W."/>
            <person name="Jiang J."/>
            <person name="Wang Q."/>
            <person name="Zhang B."/>
            <person name="Ji P."/>
            <person name="Sakyi L.B."/>
            <person name="Cui X."/>
            <person name="Yuan T."/>
            <person name="Jiang B."/>
            <person name="Yang W."/>
            <person name="Lam T.T.-Y."/>
            <person name="Chang Q."/>
            <person name="Ding S."/>
            <person name="Wang X."/>
            <person name="Zhu J."/>
            <person name="Ruan X."/>
            <person name="Zhao L."/>
            <person name="Wei J."/>
            <person name="Que T."/>
            <person name="Du C."/>
            <person name="Cheng J."/>
            <person name="Dai P."/>
            <person name="Han X."/>
            <person name="Huang E."/>
            <person name="Gao Y."/>
            <person name="Liu J."/>
            <person name="Shao H."/>
            <person name="Ye R."/>
            <person name="Li L."/>
            <person name="Wei W."/>
            <person name="Wang X."/>
            <person name="Wang C."/>
            <person name="Huo Q."/>
            <person name="Li W."/>
            <person name="Guo W."/>
            <person name="Chen H."/>
            <person name="Chen S."/>
            <person name="Zhou L."/>
            <person name="Zhou L."/>
            <person name="Ni X."/>
            <person name="Tian J."/>
            <person name="Zhou Y."/>
            <person name="Sheng Y."/>
            <person name="Liu T."/>
            <person name="Pan Y."/>
            <person name="Xia L."/>
            <person name="Li J."/>
            <person name="Zhao F."/>
            <person name="Cao W."/>
        </authorList>
    </citation>
    <scope>NUCLEOTIDE SEQUENCE</scope>
    <source>
        <strain evidence="2">Rmic-2018</strain>
        <tissue evidence="2">Larvae</tissue>
    </source>
</reference>
<feature type="compositionally biased region" description="Polar residues" evidence="1">
    <location>
        <begin position="134"/>
        <end position="162"/>
    </location>
</feature>
<proteinExistence type="predicted"/>
<name>A0A9J6DVW5_RHIMP</name>
<sequence>MLVGGGNRMRQTSRVLVTMLGDYLPQWIFYHGVYTGLFYPFYPRVKACFNCRMVGHQTGVCLHPKRNRCAHCGQGYPPFSQGTQPTCHARCIVCKGSHATNSSNYKYHLVKKPIPSGYAPAQAPDEEPQPQQPSILRTNHSTSQEQSYPPLGQPQQRQQTGHSGPHNRGRSRFKSRIKSRSKSLSRSRSASYPISPSSPLPSSPGSSKGLSQQSSVRGPRKLAWAQGPPASLKESPTS</sequence>
<comment type="caution">
    <text evidence="2">The sequence shown here is derived from an EMBL/GenBank/DDBJ whole genome shotgun (WGS) entry which is preliminary data.</text>
</comment>
<feature type="region of interest" description="Disordered" evidence="1">
    <location>
        <begin position="116"/>
        <end position="238"/>
    </location>
</feature>
<evidence type="ECO:0000313" key="3">
    <source>
        <dbReference type="Proteomes" id="UP000821866"/>
    </source>
</evidence>
<evidence type="ECO:0000256" key="1">
    <source>
        <dbReference type="SAM" id="MobiDB-lite"/>
    </source>
</evidence>
<dbReference type="EMBL" id="JABSTU010000007">
    <property type="protein sequence ID" value="KAH8026057.1"/>
    <property type="molecule type" value="Genomic_DNA"/>
</dbReference>
<feature type="compositionally biased region" description="Low complexity" evidence="1">
    <location>
        <begin position="186"/>
        <end position="195"/>
    </location>
</feature>
<feature type="compositionally biased region" description="Low complexity" evidence="1">
    <location>
        <begin position="203"/>
        <end position="215"/>
    </location>
</feature>
<accession>A0A9J6DVW5</accession>
<dbReference type="AlphaFoldDB" id="A0A9J6DVW5"/>
<keyword evidence="3" id="KW-1185">Reference proteome</keyword>
<gene>
    <name evidence="2" type="ORF">HPB51_015406</name>
</gene>
<protein>
    <submittedName>
        <fullName evidence="2">Uncharacterized protein</fullName>
    </submittedName>
</protein>
<reference evidence="2" key="1">
    <citation type="journal article" date="2020" name="Cell">
        <title>Large-Scale Comparative Analyses of Tick Genomes Elucidate Their Genetic Diversity and Vector Capacities.</title>
        <authorList>
            <consortium name="Tick Genome and Microbiome Consortium (TIGMIC)"/>
            <person name="Jia N."/>
            <person name="Wang J."/>
            <person name="Shi W."/>
            <person name="Du L."/>
            <person name="Sun Y."/>
            <person name="Zhan W."/>
            <person name="Jiang J.F."/>
            <person name="Wang Q."/>
            <person name="Zhang B."/>
            <person name="Ji P."/>
            <person name="Bell-Sakyi L."/>
            <person name="Cui X.M."/>
            <person name="Yuan T.T."/>
            <person name="Jiang B.G."/>
            <person name="Yang W.F."/>
            <person name="Lam T.T."/>
            <person name="Chang Q.C."/>
            <person name="Ding S.J."/>
            <person name="Wang X.J."/>
            <person name="Zhu J.G."/>
            <person name="Ruan X.D."/>
            <person name="Zhao L."/>
            <person name="Wei J.T."/>
            <person name="Ye R.Z."/>
            <person name="Que T.C."/>
            <person name="Du C.H."/>
            <person name="Zhou Y.H."/>
            <person name="Cheng J.X."/>
            <person name="Dai P.F."/>
            <person name="Guo W.B."/>
            <person name="Han X.H."/>
            <person name="Huang E.J."/>
            <person name="Li L.F."/>
            <person name="Wei W."/>
            <person name="Gao Y.C."/>
            <person name="Liu J.Z."/>
            <person name="Shao H.Z."/>
            <person name="Wang X."/>
            <person name="Wang C.C."/>
            <person name="Yang T.C."/>
            <person name="Huo Q.B."/>
            <person name="Li W."/>
            <person name="Chen H.Y."/>
            <person name="Chen S.E."/>
            <person name="Zhou L.G."/>
            <person name="Ni X.B."/>
            <person name="Tian J.H."/>
            <person name="Sheng Y."/>
            <person name="Liu T."/>
            <person name="Pan Y.S."/>
            <person name="Xia L.Y."/>
            <person name="Li J."/>
            <person name="Zhao F."/>
            <person name="Cao W.C."/>
        </authorList>
    </citation>
    <scope>NUCLEOTIDE SEQUENCE</scope>
    <source>
        <strain evidence="2">Rmic-2018</strain>
    </source>
</reference>